<evidence type="ECO:0000313" key="3">
    <source>
        <dbReference type="EMBL" id="KAG5420501.1"/>
    </source>
</evidence>
<keyword evidence="2" id="KW-0812">Transmembrane</keyword>
<dbReference type="GeneID" id="93651011"/>
<reference evidence="3 4" key="1">
    <citation type="submission" date="2020-12" db="EMBL/GenBank/DDBJ databases">
        <title>Effect of drift, selection, and recombination on the evolution of hybrid genomes in Candida yeast pathogens.</title>
        <authorList>
            <person name="Mixao V."/>
            <person name="Ksiezopolska E."/>
            <person name="Saus E."/>
            <person name="Boekhout T."/>
            <person name="Gacser A."/>
            <person name="Gabaldon T."/>
        </authorList>
    </citation>
    <scope>NUCLEOTIDE SEQUENCE [LARGE SCALE GENOMIC DNA]</scope>
    <source>
        <strain evidence="3 4">BP57</strain>
    </source>
</reference>
<sequence>MPQQPQQPPFRLYGANDYRIVGDLPHINNNTVHQLPRLRRSRNTTPTNSEFTEVESSMAASRTSSAKLTIDGIIPFYASQANHNNESGSYYDSLKSKRLTQEDKESFIQPQTIRRQQVSVAVQVPHDNSVVPPQVPPKDIPQRTKSQREFLPYPPSIPDTTMTTTDIPPYNNNLLPPIPQPSEKMYAKVTQFEDSGDNESYMSRKIHLEHDLIKSVMNQPLISFNADKLGDRYYGRRITITMNLILYLFEICLSIIEIVLASVLIQRDEMITVDVYRYFIADGVITIIVALLFTLQIVTYEKRNGSFYCTAAVVFKLVSFIMIVAYVLPNNNSQTHPV</sequence>
<dbReference type="AlphaFoldDB" id="A0A8H8DDZ9"/>
<gene>
    <name evidence="3" type="ORF">I9W82_002382</name>
</gene>
<keyword evidence="2" id="KW-1133">Transmembrane helix</keyword>
<feature type="region of interest" description="Disordered" evidence="1">
    <location>
        <begin position="149"/>
        <end position="172"/>
    </location>
</feature>
<dbReference type="RefSeq" id="XP_067549617.1">
    <property type="nucleotide sequence ID" value="XM_067691231.1"/>
</dbReference>
<dbReference type="Proteomes" id="UP000669133">
    <property type="component" value="Unassembled WGS sequence"/>
</dbReference>
<feature type="transmembrane region" description="Helical" evidence="2">
    <location>
        <begin position="244"/>
        <end position="264"/>
    </location>
</feature>
<protein>
    <submittedName>
        <fullName evidence="3">Uncharacterized protein</fullName>
    </submittedName>
</protein>
<comment type="caution">
    <text evidence="3">The sequence shown here is derived from an EMBL/GenBank/DDBJ whole genome shotgun (WGS) entry which is preliminary data.</text>
</comment>
<dbReference type="EMBL" id="JAEOAQ010000002">
    <property type="protein sequence ID" value="KAG5420501.1"/>
    <property type="molecule type" value="Genomic_DNA"/>
</dbReference>
<evidence type="ECO:0000313" key="4">
    <source>
        <dbReference type="Proteomes" id="UP000669133"/>
    </source>
</evidence>
<organism evidence="3 4">
    <name type="scientific">Candida metapsilosis</name>
    <dbReference type="NCBI Taxonomy" id="273372"/>
    <lineage>
        <taxon>Eukaryota</taxon>
        <taxon>Fungi</taxon>
        <taxon>Dikarya</taxon>
        <taxon>Ascomycota</taxon>
        <taxon>Saccharomycotina</taxon>
        <taxon>Pichiomycetes</taxon>
        <taxon>Debaryomycetaceae</taxon>
        <taxon>Candida/Lodderomyces clade</taxon>
        <taxon>Candida</taxon>
    </lineage>
</organism>
<dbReference type="OrthoDB" id="4019110at2759"/>
<accession>A0A8H8DDZ9</accession>
<keyword evidence="2" id="KW-0472">Membrane</keyword>
<proteinExistence type="predicted"/>
<feature type="compositionally biased region" description="Low complexity" evidence="1">
    <location>
        <begin position="158"/>
        <end position="172"/>
    </location>
</feature>
<evidence type="ECO:0000256" key="1">
    <source>
        <dbReference type="SAM" id="MobiDB-lite"/>
    </source>
</evidence>
<feature type="transmembrane region" description="Helical" evidence="2">
    <location>
        <begin position="307"/>
        <end position="328"/>
    </location>
</feature>
<evidence type="ECO:0000256" key="2">
    <source>
        <dbReference type="SAM" id="Phobius"/>
    </source>
</evidence>
<keyword evidence="4" id="KW-1185">Reference proteome</keyword>
<name>A0A8H8DDZ9_9ASCO</name>
<feature type="transmembrane region" description="Helical" evidence="2">
    <location>
        <begin position="276"/>
        <end position="295"/>
    </location>
</feature>